<dbReference type="PANTHER" id="PTHR42862">
    <property type="entry name" value="DELTA-1-PYRROLINE-5-CARBOXYLATE DEHYDROGENASE 1, ISOFORM A-RELATED"/>
    <property type="match status" value="1"/>
</dbReference>
<keyword evidence="1" id="KW-0560">Oxidoreductase</keyword>
<comment type="caution">
    <text evidence="5">The sequence shown here is derived from an EMBL/GenBank/DDBJ whole genome shotgun (WGS) entry which is preliminary data.</text>
</comment>
<dbReference type="GO" id="GO:0010133">
    <property type="term" value="P:L-proline catabolic process to L-glutamate"/>
    <property type="evidence" value="ECO:0007669"/>
    <property type="project" value="TreeGrafter"/>
</dbReference>
<dbReference type="SUPFAM" id="SSF53720">
    <property type="entry name" value="ALDH-like"/>
    <property type="match status" value="1"/>
</dbReference>
<evidence type="ECO:0000256" key="3">
    <source>
        <dbReference type="SAM" id="Phobius"/>
    </source>
</evidence>
<keyword evidence="2" id="KW-0520">NAD</keyword>
<feature type="domain" description="Aldehyde dehydrogenase" evidence="4">
    <location>
        <begin position="104"/>
        <end position="173"/>
    </location>
</feature>
<keyword evidence="3" id="KW-1133">Transmembrane helix</keyword>
<evidence type="ECO:0000259" key="4">
    <source>
        <dbReference type="Pfam" id="PF00171"/>
    </source>
</evidence>
<dbReference type="AlphaFoldDB" id="A0A9P5PCK7"/>
<dbReference type="GO" id="GO:0005759">
    <property type="term" value="C:mitochondrial matrix"/>
    <property type="evidence" value="ECO:0007669"/>
    <property type="project" value="TreeGrafter"/>
</dbReference>
<dbReference type="GO" id="GO:0003842">
    <property type="term" value="F:L-glutamate gamma-semialdehyde dehydrogenase activity"/>
    <property type="evidence" value="ECO:0007669"/>
    <property type="project" value="TreeGrafter"/>
</dbReference>
<proteinExistence type="predicted"/>
<dbReference type="EMBL" id="JADNRY010000154">
    <property type="protein sequence ID" value="KAF9063104.1"/>
    <property type="molecule type" value="Genomic_DNA"/>
</dbReference>
<evidence type="ECO:0000313" key="6">
    <source>
        <dbReference type="Proteomes" id="UP000772434"/>
    </source>
</evidence>
<evidence type="ECO:0000256" key="2">
    <source>
        <dbReference type="ARBA" id="ARBA00023027"/>
    </source>
</evidence>
<name>A0A9P5PCK7_9AGAR</name>
<dbReference type="InterPro" id="IPR016163">
    <property type="entry name" value="Ald_DH_C"/>
</dbReference>
<gene>
    <name evidence="5" type="ORF">BDP27DRAFT_1368302</name>
</gene>
<accession>A0A9P5PCK7</accession>
<keyword evidence="6" id="KW-1185">Reference proteome</keyword>
<dbReference type="Proteomes" id="UP000772434">
    <property type="component" value="Unassembled WGS sequence"/>
</dbReference>
<keyword evidence="3" id="KW-0812">Transmembrane</keyword>
<dbReference type="InterPro" id="IPR016162">
    <property type="entry name" value="Ald_DH_N"/>
</dbReference>
<organism evidence="5 6">
    <name type="scientific">Rhodocollybia butyracea</name>
    <dbReference type="NCBI Taxonomy" id="206335"/>
    <lineage>
        <taxon>Eukaryota</taxon>
        <taxon>Fungi</taxon>
        <taxon>Dikarya</taxon>
        <taxon>Basidiomycota</taxon>
        <taxon>Agaricomycotina</taxon>
        <taxon>Agaricomycetes</taxon>
        <taxon>Agaricomycetidae</taxon>
        <taxon>Agaricales</taxon>
        <taxon>Marasmiineae</taxon>
        <taxon>Omphalotaceae</taxon>
        <taxon>Rhodocollybia</taxon>
    </lineage>
</organism>
<evidence type="ECO:0000313" key="5">
    <source>
        <dbReference type="EMBL" id="KAF9063104.1"/>
    </source>
</evidence>
<dbReference type="Pfam" id="PF00171">
    <property type="entry name" value="Aldedh"/>
    <property type="match status" value="1"/>
</dbReference>
<dbReference type="InterPro" id="IPR016161">
    <property type="entry name" value="Ald_DH/histidinol_DH"/>
</dbReference>
<dbReference type="InterPro" id="IPR015590">
    <property type="entry name" value="Aldehyde_DH_dom"/>
</dbReference>
<reference evidence="5" key="1">
    <citation type="submission" date="2020-11" db="EMBL/GenBank/DDBJ databases">
        <authorList>
            <consortium name="DOE Joint Genome Institute"/>
            <person name="Ahrendt S."/>
            <person name="Riley R."/>
            <person name="Andreopoulos W."/>
            <person name="Labutti K."/>
            <person name="Pangilinan J."/>
            <person name="Ruiz-Duenas F.J."/>
            <person name="Barrasa J.M."/>
            <person name="Sanchez-Garcia M."/>
            <person name="Camarero S."/>
            <person name="Miyauchi S."/>
            <person name="Serrano A."/>
            <person name="Linde D."/>
            <person name="Babiker R."/>
            <person name="Drula E."/>
            <person name="Ayuso-Fernandez I."/>
            <person name="Pacheco R."/>
            <person name="Padilla G."/>
            <person name="Ferreira P."/>
            <person name="Barriuso J."/>
            <person name="Kellner H."/>
            <person name="Castanera R."/>
            <person name="Alfaro M."/>
            <person name="Ramirez L."/>
            <person name="Pisabarro A.G."/>
            <person name="Kuo A."/>
            <person name="Tritt A."/>
            <person name="Lipzen A."/>
            <person name="He G."/>
            <person name="Yan M."/>
            <person name="Ng V."/>
            <person name="Cullen D."/>
            <person name="Martin F."/>
            <person name="Rosso M.-N."/>
            <person name="Henrissat B."/>
            <person name="Hibbett D."/>
            <person name="Martinez A.T."/>
            <person name="Grigoriev I.V."/>
        </authorList>
    </citation>
    <scope>NUCLEOTIDE SEQUENCE</scope>
    <source>
        <strain evidence="5">AH 40177</strain>
    </source>
</reference>
<keyword evidence="3" id="KW-0472">Membrane</keyword>
<feature type="transmembrane region" description="Helical" evidence="3">
    <location>
        <begin position="169"/>
        <end position="191"/>
    </location>
</feature>
<dbReference type="Gene3D" id="3.40.309.10">
    <property type="entry name" value="Aldehyde Dehydrogenase, Chain A, domain 2"/>
    <property type="match status" value="2"/>
</dbReference>
<sequence length="292" mass="32386">MPSPQLAKFKIPVIDNEPIFCKSYAPGSTERNTQMEEELPFEMPCVVNAKPCKVSVPAHTCDHPGTRKEAELDAVAELWKDIATNMDKYKGYPRIVGKLEKDRQKCSALSWLYVSSSIWTGGFKDLLLDEISKIKVRDWGNFMGPVIGRQAFNKIMSYIQKAKDLEAEILIGGMIIVVEEIFVPVITYTCFKMRNMRYGLTGAIPNLLVPNTSFASEYKALITASNALRNAAGNVYYNEKCTGAVVGSGQQPFGGAHARGTNDKAASSWILYRFVNARSIKENFVGVEAIAH</sequence>
<dbReference type="Gene3D" id="3.40.605.10">
    <property type="entry name" value="Aldehyde Dehydrogenase, Chain A, domain 1"/>
    <property type="match status" value="1"/>
</dbReference>
<dbReference type="PANTHER" id="PTHR42862:SF1">
    <property type="entry name" value="DELTA-1-PYRROLINE-5-CARBOXYLATE DEHYDROGENASE 2, ISOFORM A-RELATED"/>
    <property type="match status" value="1"/>
</dbReference>
<dbReference type="InterPro" id="IPR050485">
    <property type="entry name" value="Proline_metab_enzyme"/>
</dbReference>
<protein>
    <submittedName>
        <fullName evidence="5">Aldehyde/histidinol dehydrogenase</fullName>
    </submittedName>
</protein>
<evidence type="ECO:0000256" key="1">
    <source>
        <dbReference type="ARBA" id="ARBA00023002"/>
    </source>
</evidence>
<dbReference type="OrthoDB" id="5322683at2759"/>